<dbReference type="InterPro" id="IPR006109">
    <property type="entry name" value="G3P_DH_NAD-dep_C"/>
</dbReference>
<feature type="binding site" evidence="16">
    <location>
        <position position="261"/>
    </location>
    <ligand>
        <name>NAD(+)</name>
        <dbReference type="ChEBI" id="CHEBI:57540"/>
    </ligand>
</feature>
<feature type="binding site" evidence="13">
    <location>
        <position position="19"/>
    </location>
    <ligand>
        <name>NADPH</name>
        <dbReference type="ChEBI" id="CHEBI:57783"/>
    </ligand>
</feature>
<evidence type="ECO:0000256" key="5">
    <source>
        <dbReference type="ARBA" id="ARBA00023027"/>
    </source>
</evidence>
<comment type="pathway">
    <text evidence="13">Membrane lipid metabolism; glycerophospholipid metabolism.</text>
</comment>
<comment type="caution">
    <text evidence="20">The sequence shown here is derived from an EMBL/GenBank/DDBJ whole genome shotgun (WGS) entry which is preliminary data.</text>
</comment>
<dbReference type="UniPathway" id="UPA00940"/>
<keyword evidence="21" id="KW-1185">Reference proteome</keyword>
<comment type="catalytic activity">
    <reaction evidence="9">
        <text>sn-glycerol 3-phosphate + NADP(+) = dihydroxyacetone phosphate + NADPH + H(+)</text>
        <dbReference type="Rhea" id="RHEA:11096"/>
        <dbReference type="ChEBI" id="CHEBI:15378"/>
        <dbReference type="ChEBI" id="CHEBI:57597"/>
        <dbReference type="ChEBI" id="CHEBI:57642"/>
        <dbReference type="ChEBI" id="CHEBI:57783"/>
        <dbReference type="ChEBI" id="CHEBI:58349"/>
        <dbReference type="EC" id="1.1.1.94"/>
    </reaction>
    <physiologicalReaction direction="right-to-left" evidence="9">
        <dbReference type="Rhea" id="RHEA:11098"/>
    </physiologicalReaction>
</comment>
<evidence type="ECO:0000256" key="3">
    <source>
        <dbReference type="ARBA" id="ARBA00022857"/>
    </source>
</evidence>
<proteinExistence type="inferred from homology"/>
<dbReference type="NCBIfam" id="NF000940">
    <property type="entry name" value="PRK00094.1-2"/>
    <property type="match status" value="1"/>
</dbReference>
<dbReference type="PANTHER" id="PTHR11728">
    <property type="entry name" value="GLYCEROL-3-PHOSPHATE DEHYDROGENASE"/>
    <property type="match status" value="1"/>
</dbReference>
<feature type="binding site" evidence="13">
    <location>
        <position position="287"/>
    </location>
    <ligand>
        <name>NADPH</name>
        <dbReference type="ChEBI" id="CHEBI:57783"/>
    </ligand>
</feature>
<evidence type="ECO:0000256" key="1">
    <source>
        <dbReference type="ARBA" id="ARBA00011009"/>
    </source>
</evidence>
<feature type="binding site" evidence="13">
    <location>
        <position position="56"/>
    </location>
    <ligand>
        <name>NADPH</name>
        <dbReference type="ChEBI" id="CHEBI:57783"/>
    </ligand>
</feature>
<feature type="domain" description="Glycerol-3-phosphate dehydrogenase NAD-dependent N-terminal" evidence="18">
    <location>
        <begin position="10"/>
        <end position="165"/>
    </location>
</feature>
<feature type="binding site" evidence="13">
    <location>
        <position position="142"/>
    </location>
    <ligand>
        <name>sn-glycerol 3-phosphate</name>
        <dbReference type="ChEBI" id="CHEBI:57597"/>
    </ligand>
</feature>
<comment type="similarity">
    <text evidence="1 13 17">Belongs to the NAD-dependent glycerol-3-phosphate dehydrogenase family.</text>
</comment>
<feature type="binding site" evidence="16">
    <location>
        <position position="146"/>
    </location>
    <ligand>
        <name>NAD(+)</name>
        <dbReference type="ChEBI" id="CHEBI:57540"/>
    </ligand>
</feature>
<feature type="binding site" evidence="13">
    <location>
        <position position="18"/>
    </location>
    <ligand>
        <name>NADPH</name>
        <dbReference type="ChEBI" id="CHEBI:57783"/>
    </ligand>
</feature>
<dbReference type="PRINTS" id="PR00077">
    <property type="entry name" value="GPDHDRGNASE"/>
</dbReference>
<evidence type="ECO:0000259" key="19">
    <source>
        <dbReference type="Pfam" id="PF07479"/>
    </source>
</evidence>
<dbReference type="InterPro" id="IPR006168">
    <property type="entry name" value="G3P_DH_NAD-dep"/>
</dbReference>
<dbReference type="GO" id="GO:0046167">
    <property type="term" value="P:glycerol-3-phosphate biosynthetic process"/>
    <property type="evidence" value="ECO:0007669"/>
    <property type="project" value="UniProtKB-UniRule"/>
</dbReference>
<keyword evidence="5 13" id="KW-0520">NAD</keyword>
<keyword evidence="13" id="KW-0963">Cytoplasm</keyword>
<keyword evidence="13" id="KW-0547">Nucleotide-binding</keyword>
<dbReference type="PANTHER" id="PTHR11728:SF1">
    <property type="entry name" value="GLYCEROL-3-PHOSPHATE DEHYDROGENASE [NAD(+)] 2, CHLOROPLASTIC"/>
    <property type="match status" value="1"/>
</dbReference>
<dbReference type="SUPFAM" id="SSF48179">
    <property type="entry name" value="6-phosphogluconate dehydrogenase C-terminal domain-like"/>
    <property type="match status" value="1"/>
</dbReference>
<evidence type="ECO:0000256" key="2">
    <source>
        <dbReference type="ARBA" id="ARBA00022516"/>
    </source>
</evidence>
<sequence>MSDKDILKRKIAVLGGGSWGTALATQVARANHDVVLWDMNPEHVKSMQQTHLNQQYLPDIPLPESLKFSDQLEKTIQESNTLLIAIPSHAVRGFLQNTKQWINKEHHIVWATKGLEEGSAKPVHQVVAEELPDCEYTAVISGPTFATEVARNLPTAVTVAASSHDIADEVASFLHYGNFRVYTSEDMLGVELGGSLKNVLAIAAGIADGLGFGSNTRAALITRGLHEIMLLGLAMGAQAETFMGLAGMGDLVLTCTDNQSRNRRMGLALAEGLNIEQARERIGQAVEGVKTAKEAWLLTQKYKVEMPIIEQTYKVLYENKAPIDAVHDLLGREAKSE</sequence>
<dbReference type="Pfam" id="PF01210">
    <property type="entry name" value="NAD_Gly3P_dh_N"/>
    <property type="match status" value="1"/>
</dbReference>
<evidence type="ECO:0000256" key="17">
    <source>
        <dbReference type="RuleBase" id="RU000437"/>
    </source>
</evidence>
<feature type="binding site" evidence="13">
    <location>
        <position position="260"/>
    </location>
    <ligand>
        <name>sn-glycerol 3-phosphate</name>
        <dbReference type="ChEBI" id="CHEBI:57597"/>
    </ligand>
</feature>
<dbReference type="AlphaFoldDB" id="A0A370DDH6"/>
<comment type="catalytic activity">
    <reaction evidence="13">
        <text>sn-glycerol 3-phosphate + NAD(+) = dihydroxyacetone phosphate + NADH + H(+)</text>
        <dbReference type="Rhea" id="RHEA:11092"/>
        <dbReference type="ChEBI" id="CHEBI:15378"/>
        <dbReference type="ChEBI" id="CHEBI:57540"/>
        <dbReference type="ChEBI" id="CHEBI:57597"/>
        <dbReference type="ChEBI" id="CHEBI:57642"/>
        <dbReference type="ChEBI" id="CHEBI:57945"/>
        <dbReference type="EC" id="1.1.1.94"/>
    </reaction>
</comment>
<evidence type="ECO:0000256" key="13">
    <source>
        <dbReference type="HAMAP-Rule" id="MF_00394"/>
    </source>
</evidence>
<evidence type="ECO:0000259" key="18">
    <source>
        <dbReference type="Pfam" id="PF01210"/>
    </source>
</evidence>
<evidence type="ECO:0000256" key="7">
    <source>
        <dbReference type="ARBA" id="ARBA00023209"/>
    </source>
</evidence>
<reference evidence="20 21" key="1">
    <citation type="journal article" date="2018" name="ISME J.">
        <title>Endosymbiont genomes yield clues of tubeworm success.</title>
        <authorList>
            <person name="Li Y."/>
            <person name="Liles M.R."/>
            <person name="Halanych K.M."/>
        </authorList>
    </citation>
    <scope>NUCLEOTIDE SEQUENCE [LARGE SCALE GENOMIC DNA]</scope>
    <source>
        <strain evidence="20">A1464</strain>
    </source>
</reference>
<feature type="domain" description="Glycerol-3-phosphate dehydrogenase NAD-dependent C-terminal" evidence="19">
    <location>
        <begin position="186"/>
        <end position="326"/>
    </location>
</feature>
<feature type="binding site" evidence="13">
    <location>
        <position position="144"/>
    </location>
    <ligand>
        <name>sn-glycerol 3-phosphate</name>
        <dbReference type="ChEBI" id="CHEBI:57597"/>
    </ligand>
</feature>
<dbReference type="PIRSF" id="PIRSF000114">
    <property type="entry name" value="Glycerol-3-P_dh"/>
    <property type="match status" value="1"/>
</dbReference>
<feature type="binding site" evidence="13">
    <location>
        <position position="197"/>
    </location>
    <ligand>
        <name>sn-glycerol 3-phosphate</name>
        <dbReference type="ChEBI" id="CHEBI:57597"/>
    </ligand>
</feature>
<evidence type="ECO:0000256" key="4">
    <source>
        <dbReference type="ARBA" id="ARBA00023002"/>
    </source>
</evidence>
<comment type="caution">
    <text evidence="13">Lacks conserved residue(s) required for the propagation of feature annotation.</text>
</comment>
<evidence type="ECO:0000256" key="9">
    <source>
        <dbReference type="ARBA" id="ARBA00052716"/>
    </source>
</evidence>
<comment type="subcellular location">
    <subcellularLocation>
        <location evidence="13">Cytoplasm</location>
    </subcellularLocation>
</comment>
<dbReference type="NCBIfam" id="NF000942">
    <property type="entry name" value="PRK00094.1-4"/>
    <property type="match status" value="1"/>
</dbReference>
<feature type="binding site" evidence="13">
    <location>
        <position position="261"/>
    </location>
    <ligand>
        <name>NADPH</name>
        <dbReference type="ChEBI" id="CHEBI:57783"/>
    </ligand>
</feature>
<dbReference type="FunFam" id="1.10.1040.10:FF:000001">
    <property type="entry name" value="Glycerol-3-phosphate dehydrogenase [NAD(P)+]"/>
    <property type="match status" value="1"/>
</dbReference>
<dbReference type="SUPFAM" id="SSF51735">
    <property type="entry name" value="NAD(P)-binding Rossmann-fold domains"/>
    <property type="match status" value="1"/>
</dbReference>
<dbReference type="Gene3D" id="1.10.1040.10">
    <property type="entry name" value="N-(1-d-carboxylethyl)-l-norvaline Dehydrogenase, domain 2"/>
    <property type="match status" value="1"/>
</dbReference>
<dbReference type="InterPro" id="IPR013328">
    <property type="entry name" value="6PGD_dom2"/>
</dbReference>
<keyword evidence="6 13" id="KW-0443">Lipid metabolism</keyword>
<evidence type="ECO:0000256" key="11">
    <source>
        <dbReference type="ARBA" id="ARBA00069372"/>
    </source>
</evidence>
<accession>A0A370DDH6</accession>
<feature type="binding site" evidence="13">
    <location>
        <position position="146"/>
    </location>
    <ligand>
        <name>NADPH</name>
        <dbReference type="ChEBI" id="CHEBI:57783"/>
    </ligand>
</feature>
<dbReference type="Proteomes" id="UP000254266">
    <property type="component" value="Unassembled WGS sequence"/>
</dbReference>
<dbReference type="PROSITE" id="PS00957">
    <property type="entry name" value="NAD_G3PDH"/>
    <property type="match status" value="1"/>
</dbReference>
<dbReference type="GO" id="GO:0005829">
    <property type="term" value="C:cytosol"/>
    <property type="evidence" value="ECO:0007669"/>
    <property type="project" value="TreeGrafter"/>
</dbReference>
<comment type="function">
    <text evidence="13">Catalyzes the reduction of the glycolytic intermediate dihydroxyacetone phosphate (DHAP) to sn-glycerol 3-phosphate (G3P), the key precursor for phospholipid synthesis.</text>
</comment>
<feature type="active site" description="Proton acceptor" evidence="13 14">
    <location>
        <position position="197"/>
    </location>
</feature>
<feature type="binding site" evidence="13">
    <location>
        <position position="113"/>
    </location>
    <ligand>
        <name>NADPH</name>
        <dbReference type="ChEBI" id="CHEBI:57783"/>
    </ligand>
</feature>
<feature type="binding site" evidence="13">
    <location>
        <position position="261"/>
    </location>
    <ligand>
        <name>sn-glycerol 3-phosphate</name>
        <dbReference type="ChEBI" id="CHEBI:57597"/>
    </ligand>
</feature>
<dbReference type="Gene3D" id="3.40.50.720">
    <property type="entry name" value="NAD(P)-binding Rossmann-like Domain"/>
    <property type="match status" value="1"/>
</dbReference>
<dbReference type="GO" id="GO:0046168">
    <property type="term" value="P:glycerol-3-phosphate catabolic process"/>
    <property type="evidence" value="ECO:0007669"/>
    <property type="project" value="InterPro"/>
</dbReference>
<feature type="binding site" evidence="15">
    <location>
        <position position="113"/>
    </location>
    <ligand>
        <name>substrate</name>
    </ligand>
</feature>
<evidence type="ECO:0000256" key="10">
    <source>
        <dbReference type="ARBA" id="ARBA00066687"/>
    </source>
</evidence>
<keyword evidence="8 13" id="KW-1208">Phospholipid metabolism</keyword>
<dbReference type="GO" id="GO:0051287">
    <property type="term" value="F:NAD binding"/>
    <property type="evidence" value="ECO:0007669"/>
    <property type="project" value="InterPro"/>
</dbReference>
<dbReference type="GO" id="GO:0005975">
    <property type="term" value="P:carbohydrate metabolic process"/>
    <property type="evidence" value="ECO:0007669"/>
    <property type="project" value="InterPro"/>
</dbReference>
<dbReference type="HAMAP" id="MF_00394">
    <property type="entry name" value="NAD_Glyc3P_dehydrog"/>
    <property type="match status" value="1"/>
</dbReference>
<dbReference type="EMBL" id="QFXC01000011">
    <property type="protein sequence ID" value="RDH82630.1"/>
    <property type="molecule type" value="Genomic_DNA"/>
</dbReference>
<dbReference type="GO" id="GO:0141153">
    <property type="term" value="F:glycerol-3-phosphate dehydrogenase (NADP+) activity"/>
    <property type="evidence" value="ECO:0007669"/>
    <property type="project" value="RHEA"/>
</dbReference>
<keyword evidence="7 13" id="KW-0594">Phospholipid biosynthesis</keyword>
<feature type="binding site" evidence="13">
    <location>
        <position position="250"/>
    </location>
    <ligand>
        <name>sn-glycerol 3-phosphate</name>
        <dbReference type="ChEBI" id="CHEBI:57597"/>
    </ligand>
</feature>
<evidence type="ECO:0000313" key="21">
    <source>
        <dbReference type="Proteomes" id="UP000254266"/>
    </source>
</evidence>
<dbReference type="InterPro" id="IPR008927">
    <property type="entry name" value="6-PGluconate_DH-like_C_sf"/>
</dbReference>
<name>A0A370DDH6_9GAMM</name>
<dbReference type="InterPro" id="IPR011128">
    <property type="entry name" value="G3P_DH_NAD-dep_N"/>
</dbReference>
<evidence type="ECO:0000256" key="16">
    <source>
        <dbReference type="PIRSR" id="PIRSR000114-3"/>
    </source>
</evidence>
<keyword evidence="4 13" id="KW-0560">Oxidoreductase</keyword>
<keyword evidence="3 13" id="KW-0521">NADP</keyword>
<dbReference type="Pfam" id="PF07479">
    <property type="entry name" value="NAD_Gly3P_dh_C"/>
    <property type="match status" value="1"/>
</dbReference>
<dbReference type="InterPro" id="IPR036291">
    <property type="entry name" value="NAD(P)-bd_dom_sf"/>
</dbReference>
<organism evidence="20 21">
    <name type="scientific">endosymbiont of Galathealinum brachiosum</name>
    <dbReference type="NCBI Taxonomy" id="2200906"/>
    <lineage>
        <taxon>Bacteria</taxon>
        <taxon>Pseudomonadati</taxon>
        <taxon>Pseudomonadota</taxon>
        <taxon>Gammaproteobacteria</taxon>
        <taxon>sulfur-oxidizing symbionts</taxon>
    </lineage>
</organism>
<evidence type="ECO:0000256" key="15">
    <source>
        <dbReference type="PIRSR" id="PIRSR000114-2"/>
    </source>
</evidence>
<dbReference type="FunFam" id="3.40.50.720:FF:000019">
    <property type="entry name" value="Glycerol-3-phosphate dehydrogenase [NAD(P)+]"/>
    <property type="match status" value="1"/>
</dbReference>
<evidence type="ECO:0000256" key="6">
    <source>
        <dbReference type="ARBA" id="ARBA00023098"/>
    </source>
</evidence>
<evidence type="ECO:0000256" key="12">
    <source>
        <dbReference type="ARBA" id="ARBA00080511"/>
    </source>
</evidence>
<evidence type="ECO:0000256" key="8">
    <source>
        <dbReference type="ARBA" id="ARBA00023264"/>
    </source>
</evidence>
<feature type="binding site" evidence="13">
    <location>
        <position position="262"/>
    </location>
    <ligand>
        <name>sn-glycerol 3-phosphate</name>
        <dbReference type="ChEBI" id="CHEBI:57597"/>
    </ligand>
</feature>
<dbReference type="GO" id="GO:0141152">
    <property type="term" value="F:glycerol-3-phosphate dehydrogenase (NAD+) activity"/>
    <property type="evidence" value="ECO:0007669"/>
    <property type="project" value="RHEA"/>
</dbReference>
<feature type="binding site" evidence="16">
    <location>
        <begin position="15"/>
        <end position="20"/>
    </location>
    <ligand>
        <name>NAD(+)</name>
        <dbReference type="ChEBI" id="CHEBI:57540"/>
    </ligand>
</feature>
<dbReference type="GO" id="GO:0046474">
    <property type="term" value="P:glycerophospholipid biosynthetic process"/>
    <property type="evidence" value="ECO:0007669"/>
    <property type="project" value="TreeGrafter"/>
</dbReference>
<feature type="binding site" evidence="15">
    <location>
        <begin position="261"/>
        <end position="262"/>
    </location>
    <ligand>
        <name>substrate</name>
    </ligand>
</feature>
<keyword evidence="2 13" id="KW-0444">Lipid biosynthesis</keyword>
<evidence type="ECO:0000256" key="14">
    <source>
        <dbReference type="PIRSR" id="PIRSR000114-1"/>
    </source>
</evidence>
<evidence type="ECO:0000313" key="20">
    <source>
        <dbReference type="EMBL" id="RDH82630.1"/>
    </source>
</evidence>
<feature type="binding site" evidence="13">
    <location>
        <position position="113"/>
    </location>
    <ligand>
        <name>sn-glycerol 3-phosphate</name>
        <dbReference type="ChEBI" id="CHEBI:57597"/>
    </ligand>
</feature>
<dbReference type="EC" id="1.1.1.94" evidence="10 13"/>
<gene>
    <name evidence="13" type="primary">gpsA</name>
    <name evidence="20" type="ORF">DIZ80_10130</name>
</gene>
<protein>
    <recommendedName>
        <fullName evidence="11 13">Glycerol-3-phosphate dehydrogenase [NAD(P)+]</fullName>
        <ecNumber evidence="10 13">1.1.1.94</ecNumber>
    </recommendedName>
    <alternativeName>
        <fullName evidence="13">NAD(P)(+)-dependent glycerol-3-phosphate dehydrogenase</fullName>
    </alternativeName>
    <alternativeName>
        <fullName evidence="12 13">NAD(P)H-dependent dihydroxyacetone-phosphate reductase</fullName>
    </alternativeName>
</protein>